<comment type="caution">
    <text evidence="2">The sequence shown here is derived from an EMBL/GenBank/DDBJ whole genome shotgun (WGS) entry which is preliminary data.</text>
</comment>
<reference evidence="2" key="1">
    <citation type="journal article" date="2018" name="Genome Biol.">
        <title>SKESA: strategic k-mer extension for scrupulous assemblies.</title>
        <authorList>
            <person name="Souvorov A."/>
            <person name="Agarwala R."/>
            <person name="Lipman D.J."/>
        </authorList>
    </citation>
    <scope>NUCLEOTIDE SEQUENCE [LARGE SCALE GENOMIC DNA]</scope>
    <source>
        <strain evidence="2">1839</strain>
    </source>
</reference>
<reference evidence="2" key="2">
    <citation type="submission" date="2020-02" db="EMBL/GenBank/DDBJ databases">
        <authorList>
            <consortium name="NCBI Pathogen Detection Project"/>
        </authorList>
    </citation>
    <scope>NUCLEOTIDE SEQUENCE</scope>
    <source>
        <strain evidence="2">1839</strain>
    </source>
</reference>
<dbReference type="AlphaFoldDB" id="A0A765T287"/>
<dbReference type="EMBL" id="DAAYTU010000004">
    <property type="protein sequence ID" value="HAG5769360.1"/>
    <property type="molecule type" value="Genomic_DNA"/>
</dbReference>
<sequence length="57" mass="6355">MSKISVLSVDDSALMRQIMTKIINSHSDMEMVATAPDLLVARDLIKKFNPGVLRQKP</sequence>
<dbReference type="Gene3D" id="3.40.50.2300">
    <property type="match status" value="1"/>
</dbReference>
<dbReference type="GO" id="GO:0000160">
    <property type="term" value="P:phosphorelay signal transduction system"/>
    <property type="evidence" value="ECO:0007669"/>
    <property type="project" value="InterPro"/>
</dbReference>
<evidence type="ECO:0000313" key="2">
    <source>
        <dbReference type="EMBL" id="HAG5769360.1"/>
    </source>
</evidence>
<dbReference type="InterPro" id="IPR011006">
    <property type="entry name" value="CheY-like_superfamily"/>
</dbReference>
<dbReference type="SUPFAM" id="SSF52172">
    <property type="entry name" value="CheY-like"/>
    <property type="match status" value="1"/>
</dbReference>
<organism evidence="2">
    <name type="scientific">Escherichia coli</name>
    <dbReference type="NCBI Taxonomy" id="562"/>
    <lineage>
        <taxon>Bacteria</taxon>
        <taxon>Pseudomonadati</taxon>
        <taxon>Pseudomonadota</taxon>
        <taxon>Gammaproteobacteria</taxon>
        <taxon>Enterobacterales</taxon>
        <taxon>Enterobacteriaceae</taxon>
        <taxon>Escherichia</taxon>
    </lineage>
</organism>
<proteinExistence type="predicted"/>
<protein>
    <submittedName>
        <fullName evidence="2">Response regulator</fullName>
    </submittedName>
</protein>
<comment type="caution">
    <text evidence="1">Lacks conserved residue(s) required for the propagation of feature annotation.</text>
</comment>
<evidence type="ECO:0000256" key="1">
    <source>
        <dbReference type="PROSITE-ProRule" id="PRU00169"/>
    </source>
</evidence>
<dbReference type="PROSITE" id="PS50110">
    <property type="entry name" value="RESPONSE_REGULATORY"/>
    <property type="match status" value="1"/>
</dbReference>
<name>A0A765T287_ECOLX</name>
<gene>
    <name evidence="2" type="ORF">GGB84_000961</name>
</gene>
<accession>A0A765T287</accession>
<dbReference type="InterPro" id="IPR001789">
    <property type="entry name" value="Sig_transdc_resp-reg_receiver"/>
</dbReference>